<proteinExistence type="predicted"/>
<feature type="region of interest" description="Disordered" evidence="1">
    <location>
        <begin position="794"/>
        <end position="824"/>
    </location>
</feature>
<feature type="non-terminal residue" evidence="4">
    <location>
        <position position="1"/>
    </location>
</feature>
<protein>
    <recommendedName>
        <fullName evidence="3">SCA7 domain-containing protein</fullName>
    </recommendedName>
</protein>
<feature type="region of interest" description="Disordered" evidence="1">
    <location>
        <begin position="837"/>
        <end position="863"/>
    </location>
</feature>
<feature type="domain" description="SCA7" evidence="3">
    <location>
        <begin position="371"/>
        <end position="438"/>
    </location>
</feature>
<dbReference type="PANTHER" id="PTHR15117:SF2">
    <property type="entry name" value="ATAXIN-7"/>
    <property type="match status" value="1"/>
</dbReference>
<feature type="compositionally biased region" description="Basic and acidic residues" evidence="1">
    <location>
        <begin position="893"/>
        <end position="908"/>
    </location>
</feature>
<feature type="compositionally biased region" description="Low complexity" evidence="1">
    <location>
        <begin position="680"/>
        <end position="722"/>
    </location>
</feature>
<dbReference type="PROSITE" id="PS51505">
    <property type="entry name" value="SCA7"/>
    <property type="match status" value="1"/>
</dbReference>
<dbReference type="EMBL" id="JAAKFY010000006">
    <property type="protein sequence ID" value="KAF3855943.1"/>
    <property type="molecule type" value="Genomic_DNA"/>
</dbReference>
<keyword evidence="5" id="KW-1185">Reference proteome</keyword>
<feature type="compositionally biased region" description="Low complexity" evidence="1">
    <location>
        <begin position="737"/>
        <end position="755"/>
    </location>
</feature>
<evidence type="ECO:0000313" key="4">
    <source>
        <dbReference type="EMBL" id="KAF3855943.1"/>
    </source>
</evidence>
<keyword evidence="2" id="KW-1133">Transmembrane helix</keyword>
<dbReference type="InterPro" id="IPR013243">
    <property type="entry name" value="SCA7_dom"/>
</dbReference>
<feature type="compositionally biased region" description="Gly residues" evidence="1">
    <location>
        <begin position="923"/>
        <end position="940"/>
    </location>
</feature>
<feature type="transmembrane region" description="Helical" evidence="2">
    <location>
        <begin position="235"/>
        <end position="258"/>
    </location>
</feature>
<feature type="region of interest" description="Disordered" evidence="1">
    <location>
        <begin position="127"/>
        <end position="150"/>
    </location>
</feature>
<evidence type="ECO:0000313" key="5">
    <source>
        <dbReference type="Proteomes" id="UP000518266"/>
    </source>
</evidence>
<feature type="region of interest" description="Disordered" evidence="1">
    <location>
        <begin position="882"/>
        <end position="947"/>
    </location>
</feature>
<dbReference type="Gene3D" id="6.10.140.670">
    <property type="match status" value="1"/>
</dbReference>
<comment type="caution">
    <text evidence="4">The sequence shown here is derived from an EMBL/GenBank/DDBJ whole genome shotgun (WGS) entry which is preliminary data.</text>
</comment>
<feature type="compositionally biased region" description="Basic and acidic residues" evidence="1">
    <location>
        <begin position="419"/>
        <end position="444"/>
    </location>
</feature>
<feature type="region of interest" description="Disordered" evidence="1">
    <location>
        <begin position="606"/>
        <end position="642"/>
    </location>
</feature>
<feature type="region of interest" description="Disordered" evidence="1">
    <location>
        <begin position="278"/>
        <end position="374"/>
    </location>
</feature>
<feature type="compositionally biased region" description="Basic and acidic residues" evidence="1">
    <location>
        <begin position="455"/>
        <end position="471"/>
    </location>
</feature>
<name>A0A7J5Z348_DISMA</name>
<feature type="region of interest" description="Disordered" evidence="1">
    <location>
        <begin position="176"/>
        <end position="217"/>
    </location>
</feature>
<dbReference type="AlphaFoldDB" id="A0A7J5Z348"/>
<feature type="region of interest" description="Disordered" evidence="1">
    <location>
        <begin position="676"/>
        <end position="781"/>
    </location>
</feature>
<evidence type="ECO:0000256" key="2">
    <source>
        <dbReference type="SAM" id="Phobius"/>
    </source>
</evidence>
<dbReference type="PANTHER" id="PTHR15117">
    <property type="entry name" value="ATAXIN 7 RELATED"/>
    <property type="match status" value="1"/>
</dbReference>
<gene>
    <name evidence="4" type="ORF">F7725_016666</name>
</gene>
<keyword evidence="2" id="KW-0472">Membrane</keyword>
<accession>A0A7J5Z348</accession>
<feature type="compositionally biased region" description="Low complexity" evidence="1">
    <location>
        <begin position="18"/>
        <end position="28"/>
    </location>
</feature>
<keyword evidence="2" id="KW-0812">Transmembrane</keyword>
<feature type="compositionally biased region" description="Low complexity" evidence="1">
    <location>
        <begin position="766"/>
        <end position="781"/>
    </location>
</feature>
<dbReference type="InterPro" id="IPR052237">
    <property type="entry name" value="Ataxin-7-like_regulator"/>
</dbReference>
<feature type="compositionally biased region" description="Low complexity" evidence="1">
    <location>
        <begin position="179"/>
        <end position="191"/>
    </location>
</feature>
<dbReference type="OrthoDB" id="21678at2759"/>
<evidence type="ECO:0000256" key="1">
    <source>
        <dbReference type="SAM" id="MobiDB-lite"/>
    </source>
</evidence>
<organism evidence="4 5">
    <name type="scientific">Dissostichus mawsoni</name>
    <name type="common">Antarctic cod</name>
    <dbReference type="NCBI Taxonomy" id="36200"/>
    <lineage>
        <taxon>Eukaryota</taxon>
        <taxon>Metazoa</taxon>
        <taxon>Chordata</taxon>
        <taxon>Craniata</taxon>
        <taxon>Vertebrata</taxon>
        <taxon>Euteleostomi</taxon>
        <taxon>Actinopterygii</taxon>
        <taxon>Neopterygii</taxon>
        <taxon>Teleostei</taxon>
        <taxon>Neoteleostei</taxon>
        <taxon>Acanthomorphata</taxon>
        <taxon>Eupercaria</taxon>
        <taxon>Perciformes</taxon>
        <taxon>Notothenioidei</taxon>
        <taxon>Nototheniidae</taxon>
        <taxon>Dissostichus</taxon>
    </lineage>
</organism>
<feature type="compositionally biased region" description="Low complexity" evidence="1">
    <location>
        <begin position="606"/>
        <end position="626"/>
    </location>
</feature>
<feature type="compositionally biased region" description="Low complexity" evidence="1">
    <location>
        <begin position="285"/>
        <end position="321"/>
    </location>
</feature>
<reference evidence="4 5" key="1">
    <citation type="submission" date="2020-03" db="EMBL/GenBank/DDBJ databases">
        <title>Dissostichus mawsoni Genome sequencing and assembly.</title>
        <authorList>
            <person name="Park H."/>
        </authorList>
    </citation>
    <scope>NUCLEOTIDE SEQUENCE [LARGE SCALE GENOMIC DNA]</scope>
    <source>
        <strain evidence="4">DM0001</strain>
        <tissue evidence="4">Muscle</tissue>
    </source>
</reference>
<feature type="region of interest" description="Disordered" evidence="1">
    <location>
        <begin position="1"/>
        <end position="38"/>
    </location>
</feature>
<evidence type="ECO:0000259" key="3">
    <source>
        <dbReference type="PROSITE" id="PS51505"/>
    </source>
</evidence>
<feature type="compositionally biased region" description="Low complexity" evidence="1">
    <location>
        <begin position="799"/>
        <end position="823"/>
    </location>
</feature>
<dbReference type="Proteomes" id="UP000518266">
    <property type="component" value="Unassembled WGS sequence"/>
</dbReference>
<feature type="compositionally biased region" description="Basic and acidic residues" evidence="1">
    <location>
        <begin position="1"/>
        <end position="15"/>
    </location>
</feature>
<feature type="region of interest" description="Disordered" evidence="1">
    <location>
        <begin position="403"/>
        <end position="543"/>
    </location>
</feature>
<sequence>MSERTEDDVRGEQRRAARQQLKQQQIQRGEGSTAMATVAERRSLPSPEIMLGQPWSNWVDAAKLHGYDGAESEESFKDFGKNREAMRLCREDMHIFGQCPAQDDFYLVMCSHCSQVVKPQAFQAHYERRHSSAMKPASTSPFPVSGRNRSSGLGPLLGSGSAAGVATGGILSRPNTAGSSLSSSSASSASSNPKLLKPAKEKQPGIQRRTPFAPFRTPQLDKIPLHTCTSVSYHAFLTGSVFLTLGFLLAALFISVTFSSSLTPAVKVEKMHLRVDSSSAKLVQAPSAPATTSPSSTSSSSTTVSSNTTTITTSSSSSSSALKPGLNCPSIPKPPLLAPGQIPNGKGHLSVLSDKKQDGSSSASSRRHVNKKVTEREYNADVHCGVVDLTARKTCTRSLTCKTHSLSQRRAVPGRRKRFDTLLAEHKSRTRDREKEKEKERELQQTHSQQNPSLRDPHPSSHLAAAHDAHQVAHANGPATDATKPLPIGKPKFHSPGLPRLNSSHGGVTPGDPAVVQESPHHAQTTPMGFPDPPVTRERTRSGRTALTNWTVTIQFCTFGSRLFGRGCYSFDRRLDRVRCALTSMMDKHVNSQMWKKIPLALENSSSSVVPSHRTSTNSHSSTPSSGFLGPPATLPQTPYSQSYEGKSVLSYGTTLNARSSPQGGAEHPAYGITQARQVSSSPQMPSAHSSSSSSAPSLASGRALKSRSSSSSSSTTKSSSSFRPKDISSGPSTPISPNSLSGANSNSSNTSFSSGKKRKNSTILSSSHVPSDSSSNANFSSSFKKNCANVGSSGSTYHHGSLGPSSSSLLSSSHTGVHSVGLNCGPTVRTNSLSLKAESTGGSAGGSSGPPARGPPSGSPAESIKRMSVVMNSSDSTLSLGPFVHHPSLSSSDHHTNFSHHSDGRLEGKKRKSSPASSGINSAGGGGGGGGVAGGGPGPGRTKVAKSPAINNIHGKHGRSIPGTPGLPNHFQVAKGSSLTAVSGFVVWNRQADGEQSGAFRKPLRTARGLLIKTHITLSFPNPQGGDDLDCLVNVVLTISPKAMCEC</sequence>
<dbReference type="Pfam" id="PF08313">
    <property type="entry name" value="SCA7"/>
    <property type="match status" value="1"/>
</dbReference>